<feature type="region of interest" description="Disordered" evidence="1">
    <location>
        <begin position="845"/>
        <end position="875"/>
    </location>
</feature>
<feature type="chain" id="PRO_5008083579" evidence="2">
    <location>
        <begin position="23"/>
        <end position="1199"/>
    </location>
</feature>
<evidence type="ECO:0000256" key="2">
    <source>
        <dbReference type="SAM" id="SignalP"/>
    </source>
</evidence>
<feature type="signal peptide" evidence="2">
    <location>
        <begin position="1"/>
        <end position="22"/>
    </location>
</feature>
<feature type="compositionally biased region" description="Low complexity" evidence="1">
    <location>
        <begin position="343"/>
        <end position="367"/>
    </location>
</feature>
<protein>
    <submittedName>
        <fullName evidence="3">Uncharacterized protein</fullName>
    </submittedName>
</protein>
<reference evidence="3 4" key="1">
    <citation type="submission" date="2016-03" db="EMBL/GenBank/DDBJ databases">
        <title>The draft genome sequence of Fonsecaea nubica causative agent of cutaneous subcutaneous infection in human host.</title>
        <authorList>
            <person name="Costa F."/>
            <person name="Sybren D.H."/>
            <person name="Raittz R.T."/>
            <person name="Weiss V.A."/>
            <person name="Leao A.C."/>
            <person name="Gomes R."/>
            <person name="De Souza E.M."/>
            <person name="Pedrosa F.O."/>
            <person name="Steffens M.B."/>
            <person name="Bombassaro A."/>
            <person name="Tadra-Sfeir M.Z."/>
            <person name="Moreno L.F."/>
            <person name="Najafzadeh M.J."/>
            <person name="Felipe M.S."/>
            <person name="Teixeira M."/>
            <person name="Sun J."/>
            <person name="Xi L."/>
            <person name="Castro M.A."/>
            <person name="Vicente V.A."/>
        </authorList>
    </citation>
    <scope>NUCLEOTIDE SEQUENCE [LARGE SCALE GENOMIC DNA]</scope>
    <source>
        <strain evidence="3 4">CBS 269.64</strain>
    </source>
</reference>
<feature type="region of interest" description="Disordered" evidence="1">
    <location>
        <begin position="426"/>
        <end position="469"/>
    </location>
</feature>
<name>A0A178CGW8_9EURO</name>
<keyword evidence="4" id="KW-1185">Reference proteome</keyword>
<gene>
    <name evidence="3" type="ORF">AYO20_09263</name>
</gene>
<comment type="caution">
    <text evidence="3">The sequence shown here is derived from an EMBL/GenBank/DDBJ whole genome shotgun (WGS) entry which is preliminary data.</text>
</comment>
<dbReference type="EMBL" id="LVCJ01000083">
    <property type="protein sequence ID" value="OAL29210.1"/>
    <property type="molecule type" value="Genomic_DNA"/>
</dbReference>
<accession>A0A178CGW8</accession>
<proteinExistence type="predicted"/>
<feature type="compositionally biased region" description="Polar residues" evidence="1">
    <location>
        <begin position="244"/>
        <end position="273"/>
    </location>
</feature>
<feature type="compositionally biased region" description="Polar residues" evidence="1">
    <location>
        <begin position="292"/>
        <end position="309"/>
    </location>
</feature>
<evidence type="ECO:0000256" key="1">
    <source>
        <dbReference type="SAM" id="MobiDB-lite"/>
    </source>
</evidence>
<feature type="region of interest" description="Disordered" evidence="1">
    <location>
        <begin position="65"/>
        <end position="156"/>
    </location>
</feature>
<feature type="compositionally biased region" description="Low complexity" evidence="1">
    <location>
        <begin position="92"/>
        <end position="156"/>
    </location>
</feature>
<evidence type="ECO:0000313" key="3">
    <source>
        <dbReference type="EMBL" id="OAL29210.1"/>
    </source>
</evidence>
<dbReference type="OrthoDB" id="4160750at2759"/>
<feature type="compositionally biased region" description="Low complexity" evidence="1">
    <location>
        <begin position="318"/>
        <end position="330"/>
    </location>
</feature>
<dbReference type="GeneID" id="34592662"/>
<feature type="compositionally biased region" description="Low complexity" evidence="1">
    <location>
        <begin position="65"/>
        <end position="75"/>
    </location>
</feature>
<dbReference type="Proteomes" id="UP000185904">
    <property type="component" value="Unassembled WGS sequence"/>
</dbReference>
<sequence length="1199" mass="123895">MAPLINFVLLGFVASLSNSVHAAQPGSNIKRVDLAGDCPTCNNEPPHFGPHPWGDWSVTTTSTSSSSVAVSTPSSKPTYGGIDTSSVPLDQSSMSGFGSSTSVSQSSSTFTLSSSTSPSSSSDSSSTGSTSTGFTPSGNMSSSTSEPSSIQSISSALSMSSESLSSVSTNGTSDTQAASVFSSTAGSASQDSLSVVSQSTQYESQATMSVMSASNFSQPVAQSSTSEPFFANSTSSVVPPVADNGTSTMVPPSPAEGTSSMAPSVPANNTSNAIPPVPGIDTSTVVPPLPANDTSTMASSVPSDSTSTMVPPLSADGTSSTTPPVPSDSTLTMFPPFPANGTSSIVPSMSSDSSPSGSTLAGSTLSAQGPDTNMSLSTVNSVPFALTSNVTAASEITTSFTSTIDLSSTTFVTVIRTTISIVQVSSTTQDTGSSAVPVIPESSDSGASVSESSFSAGETNSTSLSNGSSSSTIASSAAVSGSSPSSSGTVTLIPGITMTPPAVTSASALPMLSLTGDMPCSYSYSANQSAPSTYNLPPWCWPWPVAESTTVMSGAIVAASTENCVCPYCWLADPLCYAQTPTGSSCADGWICSVTTSAGSSGVVHSLPSGFTSDTITPEPWSIITERGVSRTSGSSSTTDVTWSATLSQSTRSIEGGYIVFPFWSWSCDGPLCQGDCGDVLDWAAAMASCIFGLGCQRPCSDHGSNGFPLPPVHSRSSSSPSCACGIYDLAYDQLFSGALFSKLVGYLKIVQLIELVQLLLVHGILFLPRHLLDIDLEWYSLWHSIVHSVMHDCYTVLWDRHVHDHHSISAQIASWITQFPPIPDNATTIFSTFSFSSNTTQTMGNTTSRTITSTSHSTSLTSHSSTISSPPITTPTLPSSLRDFTVLVTDDDGDVFSEVYSGGVMVSSTIVSSRLLPTLGPSGPWTFGSSGVSLVSRTTSTSPISAGTGAHPTLTSIARSYSEVSIFTCDGEAAFGSASCTDSWGLKTVSTTVLNADEQTSYCAHWTAFTTTTSPAKAGVVNCATPVSGQATSTVATVWNSGLPFSPFQLDKGPIRKFCKSLVDRDIVLYQGLSFAATSSSEVVSPGECDLFPSNGDSAFDYDLTIGLAFDYNGCPSPTGTPLVNGVSMKKYGQDKCVSTFWNHITKECDFSNSEAKKRGLGQWTRVGGMYWADCMRWTLIAARKDLSPPDTVDGDLQ</sequence>
<keyword evidence="2" id="KW-0732">Signal</keyword>
<evidence type="ECO:0000313" key="4">
    <source>
        <dbReference type="Proteomes" id="UP000185904"/>
    </source>
</evidence>
<feature type="region of interest" description="Disordered" evidence="1">
    <location>
        <begin position="240"/>
        <end position="372"/>
    </location>
</feature>
<organism evidence="3 4">
    <name type="scientific">Fonsecaea nubica</name>
    <dbReference type="NCBI Taxonomy" id="856822"/>
    <lineage>
        <taxon>Eukaryota</taxon>
        <taxon>Fungi</taxon>
        <taxon>Dikarya</taxon>
        <taxon>Ascomycota</taxon>
        <taxon>Pezizomycotina</taxon>
        <taxon>Eurotiomycetes</taxon>
        <taxon>Chaetothyriomycetidae</taxon>
        <taxon>Chaetothyriales</taxon>
        <taxon>Herpotrichiellaceae</taxon>
        <taxon>Fonsecaea</taxon>
    </lineage>
</organism>
<dbReference type="RefSeq" id="XP_022496523.1">
    <property type="nucleotide sequence ID" value="XM_022647534.1"/>
</dbReference>
<dbReference type="AlphaFoldDB" id="A0A178CGW8"/>
<feature type="compositionally biased region" description="Low complexity" evidence="1">
    <location>
        <begin position="442"/>
        <end position="469"/>
    </location>
</feature>